<evidence type="ECO:0000256" key="3">
    <source>
        <dbReference type="ARBA" id="ARBA00022741"/>
    </source>
</evidence>
<dbReference type="RefSeq" id="WP_110093750.1">
    <property type="nucleotide sequence ID" value="NZ_NKUE01000003.1"/>
</dbReference>
<dbReference type="SUPFAM" id="SSF52540">
    <property type="entry name" value="P-loop containing nucleoside triphosphate hydrolases"/>
    <property type="match status" value="1"/>
</dbReference>
<keyword evidence="6 7" id="KW-0238">DNA-binding</keyword>
<dbReference type="GO" id="GO:0016887">
    <property type="term" value="F:ATP hydrolysis activity"/>
    <property type="evidence" value="ECO:0007669"/>
    <property type="project" value="InterPro"/>
</dbReference>
<feature type="coiled-coil region" evidence="7">
    <location>
        <begin position="302"/>
        <end position="544"/>
    </location>
</feature>
<dbReference type="InterPro" id="IPR036277">
    <property type="entry name" value="SMC_hinge_sf"/>
</dbReference>
<name>A0A2S3W6F4_9PROT</name>
<organism evidence="10 11">
    <name type="scientific">Novacetimonas maltaceti</name>
    <dbReference type="NCBI Taxonomy" id="1203393"/>
    <lineage>
        <taxon>Bacteria</taxon>
        <taxon>Pseudomonadati</taxon>
        <taxon>Pseudomonadota</taxon>
        <taxon>Alphaproteobacteria</taxon>
        <taxon>Acetobacterales</taxon>
        <taxon>Acetobacteraceae</taxon>
        <taxon>Novacetimonas</taxon>
    </lineage>
</organism>
<feature type="region of interest" description="Disordered" evidence="8">
    <location>
        <begin position="1001"/>
        <end position="1050"/>
    </location>
</feature>
<evidence type="ECO:0000256" key="8">
    <source>
        <dbReference type="SAM" id="MobiDB-lite"/>
    </source>
</evidence>
<feature type="compositionally biased region" description="Low complexity" evidence="8">
    <location>
        <begin position="1019"/>
        <end position="1036"/>
    </location>
</feature>
<keyword evidence="4 7" id="KW-0067">ATP-binding</keyword>
<dbReference type="InterPro" id="IPR003395">
    <property type="entry name" value="RecF/RecN/SMC_N"/>
</dbReference>
<dbReference type="GO" id="GO:0005737">
    <property type="term" value="C:cytoplasm"/>
    <property type="evidence" value="ECO:0007669"/>
    <property type="project" value="UniProtKB-SubCell"/>
</dbReference>
<feature type="region of interest" description="Disordered" evidence="8">
    <location>
        <begin position="945"/>
        <end position="965"/>
    </location>
</feature>
<dbReference type="GO" id="GO:0003677">
    <property type="term" value="F:DNA binding"/>
    <property type="evidence" value="ECO:0007669"/>
    <property type="project" value="UniProtKB-UniRule"/>
</dbReference>
<accession>A0A2S3W6F4</accession>
<evidence type="ECO:0000256" key="7">
    <source>
        <dbReference type="HAMAP-Rule" id="MF_01894"/>
    </source>
</evidence>
<keyword evidence="5 7" id="KW-0175">Coiled coil</keyword>
<protein>
    <recommendedName>
        <fullName evidence="7">Chromosome partition protein Smc</fullName>
    </recommendedName>
</protein>
<feature type="coiled-coil region" evidence="7">
    <location>
        <begin position="1312"/>
        <end position="1346"/>
    </location>
</feature>
<gene>
    <name evidence="7 10" type="primary">smc</name>
    <name evidence="10" type="ORF">KMAL_00360</name>
</gene>
<dbReference type="Gene3D" id="3.40.50.300">
    <property type="entry name" value="P-loop containing nucleotide triphosphate hydrolases"/>
    <property type="match status" value="2"/>
</dbReference>
<comment type="function">
    <text evidence="7">Required for chromosome condensation and partitioning.</text>
</comment>
<evidence type="ECO:0000313" key="10">
    <source>
        <dbReference type="EMBL" id="POF64143.1"/>
    </source>
</evidence>
<evidence type="ECO:0000256" key="5">
    <source>
        <dbReference type="ARBA" id="ARBA00023054"/>
    </source>
</evidence>
<evidence type="ECO:0000256" key="2">
    <source>
        <dbReference type="ARBA" id="ARBA00022490"/>
    </source>
</evidence>
<dbReference type="OrthoDB" id="9808768at2"/>
<sequence>MTARFVRLRIAGFKSFADPASIEILPGLTGIVGPNGCGKSNVVEALRWTMGETSARSLRGGEMDDLIFAGTAARPARNTAEVTLSLEGTAEVAPPPFQGQDELQVVRRAERGAGSGYRINGKAMRARDVQTLFADLASGARSSAMVSQGRVSALVNARPEERRTILEEAAGITGLHGRRHEAELKLRATEANLERAEDLRLQLEARLGDLQAQATQAARYRELSQGLRESETMLLALLHARARNAVTQARETLHATRQALVAAEQAAEDATIAQFEATQALPGLRTQADTQRSLLERHRVMAENIAAEVARANAAVAEAQGRLGQCQDDHEAALARLGDAQSMLERLEAEHADAQAALEALPGRREQAREELARLETQLRDQGEALEKASVAAREAQLRFTQMEEARTAASERQAQLQARHDDIAAEVARLRAEMPDAQTLAALDATVAAATQAARQARAELETATQHQSDCVLKANIARNEAAESRRQHEQAAQELEQATARLETLQRDHAALNQREAEARGLLVAQERMAALERDVATSEAAFDAAREVLERAEVVRTERAAMEMEVRARVEQAAARRSALEQATRAARSACARAAAQLASLTEETARIEREALPPGKLDAAIAAREAAEQDHASAEDALQAAERRIADSRTESEAQARRLGELTATVTGMEAEADGLAKALAADGAAQDSDAPDLATLLHIPEGLETALAVVLAEGLEASVSSGAARQWRDLPVLDAPDFPAGGIRPLRSLIDAPEALARVLAFAGLLDDGADGDALQRQLAPGQCLVTRAGALWRWDGYRLAGNLPSRAALKLRQINRLRDIRAELERLRAELPGRRQAADDAQAALDAATVAMKEIRARRAGVEEKLGQLRRHEAELGRQDAAVRARLDTIAVQLEAARAADAEARQTLEAAQHEEEAEPAPALLQTELERAAAAAVAARQEEAQARQARQETQGKLEAARRALNEATNRHGEAETRLQAITPALARMVQDLTQARQDHERAQAYQASLPPPAQATATLEAAQQAAEGAAQRLSAAQDGRDRTQKALEDATQARTAAGNRQHEIRSILDAQEPRLDEVTRELATVSETCARILADQAALPDRDVLARELEALREKTVATRQAEQELRDLLGRIGTEHDTLTQRIATAVAGLAEWRERVEATQRDVAATHERLRVAREEHARTALQPEEITSRSEAVATDLSTAEERHNQSAEALKVAENRLAAAQAAREKADAAMIGMREDVLRAEGRQEQADAILAQLLAESQPPAGIVPTDLSETAEAGLRRKVGRLARQREELGPVNLRAEIEANEAGEQINTIMTERAELESAIARLRGTIGNLNREGRERLMAVFSQIDQHFQSLFTRMFNGGRAHLGMVGNDDPLQAGLEIYAQPPGKKLATLSLLSGGEQALTALSLIFAVFRCNPAPICVLDEVDAPLDDANVGRFCGLLGDMVAEAGTRFLVVTHHQLTMAHMDRLYGVTMQERGVSRVLSIDLERASAMVAQENASPAQAVSS</sequence>
<evidence type="ECO:0000256" key="6">
    <source>
        <dbReference type="ARBA" id="ARBA00023125"/>
    </source>
</evidence>
<keyword evidence="2 7" id="KW-0963">Cytoplasm</keyword>
<keyword evidence="3 7" id="KW-0547">Nucleotide-binding</keyword>
<feature type="coiled-coil region" evidence="7">
    <location>
        <begin position="179"/>
        <end position="213"/>
    </location>
</feature>
<feature type="binding site" evidence="7">
    <location>
        <begin position="34"/>
        <end position="41"/>
    </location>
    <ligand>
        <name>ATP</name>
        <dbReference type="ChEBI" id="CHEBI:30616"/>
    </ligand>
</feature>
<evidence type="ECO:0000256" key="4">
    <source>
        <dbReference type="ARBA" id="ARBA00022840"/>
    </source>
</evidence>
<feature type="region of interest" description="Disordered" evidence="8">
    <location>
        <begin position="1183"/>
        <end position="1207"/>
    </location>
</feature>
<feature type="coiled-coil region" evidence="7">
    <location>
        <begin position="594"/>
        <end position="662"/>
    </location>
</feature>
<dbReference type="GO" id="GO:0007059">
    <property type="term" value="P:chromosome segregation"/>
    <property type="evidence" value="ECO:0007669"/>
    <property type="project" value="UniProtKB-UniRule"/>
</dbReference>
<comment type="domain">
    <text evidence="7">Contains large globular domains required for ATP hydrolysis at each terminus and a third globular domain forming a flexible hinge near the middle of the molecule. These domains are separated by coiled-coil structures.</text>
</comment>
<dbReference type="InterPro" id="IPR027417">
    <property type="entry name" value="P-loop_NTPase"/>
</dbReference>
<feature type="domain" description="RecF/RecN/SMC N-terminal" evidence="9">
    <location>
        <begin position="7"/>
        <end position="1491"/>
    </location>
</feature>
<dbReference type="CDD" id="cd03278">
    <property type="entry name" value="ABC_SMC_barmotin"/>
    <property type="match status" value="1"/>
</dbReference>
<evidence type="ECO:0000256" key="1">
    <source>
        <dbReference type="ARBA" id="ARBA00004496"/>
    </source>
</evidence>
<dbReference type="SUPFAM" id="SSF57997">
    <property type="entry name" value="Tropomyosin"/>
    <property type="match status" value="1"/>
</dbReference>
<comment type="caution">
    <text evidence="10">The sequence shown here is derived from an EMBL/GenBank/DDBJ whole genome shotgun (WGS) entry which is preliminary data.</text>
</comment>
<reference evidence="10 11" key="1">
    <citation type="submission" date="2018-01" db="EMBL/GenBank/DDBJ databases">
        <title>Draft Genome Sequence of Komagataeibacter maltaceti LMG 1529, a Vinegar Producing Acetic Acid Bacterium Isolated from Malt Vinegar Brewery Acetifiers.</title>
        <authorList>
            <person name="Zhang Q."/>
            <person name="Hollensteiner J."/>
            <person name="Poehlein A."/>
            <person name="Daniel R."/>
        </authorList>
    </citation>
    <scope>NUCLEOTIDE SEQUENCE [LARGE SCALE GENOMIC DNA]</scope>
    <source>
        <strain evidence="10 11">LMG 1529</strain>
    </source>
</reference>
<proteinExistence type="inferred from homology"/>
<dbReference type="GO" id="GO:0005524">
    <property type="term" value="F:ATP binding"/>
    <property type="evidence" value="ECO:0007669"/>
    <property type="project" value="UniProtKB-UniRule"/>
</dbReference>
<evidence type="ECO:0000259" key="9">
    <source>
        <dbReference type="Pfam" id="PF02463"/>
    </source>
</evidence>
<dbReference type="GO" id="GO:0005694">
    <property type="term" value="C:chromosome"/>
    <property type="evidence" value="ECO:0007669"/>
    <property type="project" value="InterPro"/>
</dbReference>
<dbReference type="HAMAP" id="MF_01894">
    <property type="entry name" value="Smc_prok"/>
    <property type="match status" value="1"/>
</dbReference>
<dbReference type="InterPro" id="IPR024704">
    <property type="entry name" value="SMC"/>
</dbReference>
<keyword evidence="11" id="KW-1185">Reference proteome</keyword>
<dbReference type="FunFam" id="3.40.50.300:FF:000901">
    <property type="entry name" value="Chromosome partition protein Smc"/>
    <property type="match status" value="1"/>
</dbReference>
<dbReference type="PANTHER" id="PTHR43977">
    <property type="entry name" value="STRUCTURAL MAINTENANCE OF CHROMOSOMES PROTEIN 3"/>
    <property type="match status" value="1"/>
</dbReference>
<dbReference type="GO" id="GO:0007062">
    <property type="term" value="P:sister chromatid cohesion"/>
    <property type="evidence" value="ECO:0007669"/>
    <property type="project" value="InterPro"/>
</dbReference>
<comment type="subunit">
    <text evidence="7">Homodimer.</text>
</comment>
<dbReference type="InterPro" id="IPR011890">
    <property type="entry name" value="SMC_prok"/>
</dbReference>
<evidence type="ECO:0000313" key="11">
    <source>
        <dbReference type="Proteomes" id="UP000237344"/>
    </source>
</evidence>
<dbReference type="Pfam" id="PF02463">
    <property type="entry name" value="SMC_N"/>
    <property type="match status" value="1"/>
</dbReference>
<dbReference type="PIRSF" id="PIRSF005719">
    <property type="entry name" value="SMC"/>
    <property type="match status" value="1"/>
</dbReference>
<dbReference type="SUPFAM" id="SSF75553">
    <property type="entry name" value="Smc hinge domain"/>
    <property type="match status" value="1"/>
</dbReference>
<dbReference type="Proteomes" id="UP000237344">
    <property type="component" value="Unassembled WGS sequence"/>
</dbReference>
<dbReference type="EMBL" id="POTC01000001">
    <property type="protein sequence ID" value="POF64143.1"/>
    <property type="molecule type" value="Genomic_DNA"/>
</dbReference>
<comment type="subcellular location">
    <subcellularLocation>
        <location evidence="1 7">Cytoplasm</location>
    </subcellularLocation>
</comment>
<dbReference type="GO" id="GO:0006260">
    <property type="term" value="P:DNA replication"/>
    <property type="evidence" value="ECO:0007669"/>
    <property type="project" value="UniProtKB-UniRule"/>
</dbReference>
<comment type="similarity">
    <text evidence="7">Belongs to the SMC family.</text>
</comment>
<dbReference type="GO" id="GO:0030261">
    <property type="term" value="P:chromosome condensation"/>
    <property type="evidence" value="ECO:0007669"/>
    <property type="project" value="InterPro"/>
</dbReference>